<protein>
    <submittedName>
        <fullName evidence="2">Uncharacterized protein</fullName>
    </submittedName>
</protein>
<evidence type="ECO:0000256" key="1">
    <source>
        <dbReference type="SAM" id="MobiDB-lite"/>
    </source>
</evidence>
<sequence length="102" mass="11539">MPIDPNGPSVGTFSLEGSQGMEGSFKLPPLQRQNTEKDNILFTQSTMNVRKEDLEPESSDKLSRPPNHADQKFGLRSYEEELMTGREFFGSKDFSAFKESFD</sequence>
<dbReference type="AlphaFoldDB" id="A0A4P9Z7I2"/>
<keyword evidence="3" id="KW-1185">Reference proteome</keyword>
<dbReference type="Proteomes" id="UP000268321">
    <property type="component" value="Unassembled WGS sequence"/>
</dbReference>
<evidence type="ECO:0000313" key="3">
    <source>
        <dbReference type="Proteomes" id="UP000268321"/>
    </source>
</evidence>
<name>A0A4P9Z7I2_9ASCO</name>
<accession>A0A4P9Z7I2</accession>
<evidence type="ECO:0000313" key="2">
    <source>
        <dbReference type="EMBL" id="RKP28605.1"/>
    </source>
</evidence>
<organism evidence="2 3">
    <name type="scientific">Metschnikowia bicuspidata</name>
    <dbReference type="NCBI Taxonomy" id="27322"/>
    <lineage>
        <taxon>Eukaryota</taxon>
        <taxon>Fungi</taxon>
        <taxon>Dikarya</taxon>
        <taxon>Ascomycota</taxon>
        <taxon>Saccharomycotina</taxon>
        <taxon>Pichiomycetes</taxon>
        <taxon>Metschnikowiaceae</taxon>
        <taxon>Metschnikowia</taxon>
    </lineage>
</organism>
<feature type="region of interest" description="Disordered" evidence="1">
    <location>
        <begin position="1"/>
        <end position="73"/>
    </location>
</feature>
<feature type="non-terminal residue" evidence="2">
    <location>
        <position position="102"/>
    </location>
</feature>
<reference evidence="3" key="1">
    <citation type="journal article" date="2018" name="Nat. Microbiol.">
        <title>Leveraging single-cell genomics to expand the fungal tree of life.</title>
        <authorList>
            <person name="Ahrendt S.R."/>
            <person name="Quandt C.A."/>
            <person name="Ciobanu D."/>
            <person name="Clum A."/>
            <person name="Salamov A."/>
            <person name="Andreopoulos B."/>
            <person name="Cheng J.F."/>
            <person name="Woyke T."/>
            <person name="Pelin A."/>
            <person name="Henrissat B."/>
            <person name="Reynolds N.K."/>
            <person name="Benny G.L."/>
            <person name="Smith M.E."/>
            <person name="James T.Y."/>
            <person name="Grigoriev I.V."/>
        </authorList>
    </citation>
    <scope>NUCLEOTIDE SEQUENCE [LARGE SCALE GENOMIC DNA]</scope>
    <source>
        <strain evidence="3">Baker2002</strain>
    </source>
</reference>
<feature type="compositionally biased region" description="Basic and acidic residues" evidence="1">
    <location>
        <begin position="49"/>
        <end position="73"/>
    </location>
</feature>
<proteinExistence type="predicted"/>
<gene>
    <name evidence="2" type="ORF">METBISCDRAFT_24940</name>
</gene>
<dbReference type="EMBL" id="ML004783">
    <property type="protein sequence ID" value="RKP28605.1"/>
    <property type="molecule type" value="Genomic_DNA"/>
</dbReference>